<keyword evidence="4" id="KW-1185">Reference proteome</keyword>
<evidence type="ECO:0000313" key="4">
    <source>
        <dbReference type="Proteomes" id="UP000321528"/>
    </source>
</evidence>
<evidence type="ECO:0008006" key="5">
    <source>
        <dbReference type="Google" id="ProtNLM"/>
    </source>
</evidence>
<organism evidence="1 3">
    <name type="scientific">Flagellimonas aequoris</name>
    <dbReference type="NCBI Taxonomy" id="2306997"/>
    <lineage>
        <taxon>Bacteria</taxon>
        <taxon>Pseudomonadati</taxon>
        <taxon>Bacteroidota</taxon>
        <taxon>Flavobacteriia</taxon>
        <taxon>Flavobacteriales</taxon>
        <taxon>Flavobacteriaceae</taxon>
        <taxon>Flagellimonas</taxon>
    </lineage>
</organism>
<dbReference type="EMBL" id="QXFJ01000029">
    <property type="protein sequence ID" value="RIV69364.1"/>
    <property type="molecule type" value="Genomic_DNA"/>
</dbReference>
<evidence type="ECO:0000313" key="2">
    <source>
        <dbReference type="EMBL" id="TXK01034.1"/>
    </source>
</evidence>
<dbReference type="Proteomes" id="UP000321528">
    <property type="component" value="Unassembled WGS sequence"/>
</dbReference>
<protein>
    <recommendedName>
        <fullName evidence="5">N-acetyltransferase domain-containing protein</fullName>
    </recommendedName>
</protein>
<name>A0A418N5N4_9FLAO</name>
<dbReference type="OrthoDB" id="1449430at2"/>
<sequence>MKEVPLYFHIDYKFSHCLDLENSEFPNVEEIHGEIYAYDCHDTRTKVGEVQLHYYNDSFIDLGFNLYDAFDRSMDTIRLGNAILDSGTGDMSIDLKDQIGPSFNNNILVIHEIILFPDFRGKGFGKEIISGIITFFKGKCGYVALQSFPKQHDISIKDKPRFQEFGLDQLNPEFHSAQQSLDSFYEKCGFQKIPVQNESFFIMNIDPM</sequence>
<comment type="caution">
    <text evidence="1">The sequence shown here is derived from an EMBL/GenBank/DDBJ whole genome shotgun (WGS) entry which is preliminary data.</text>
</comment>
<gene>
    <name evidence="1" type="ORF">D2U88_13265</name>
    <name evidence="2" type="ORF">FQ019_13140</name>
</gene>
<evidence type="ECO:0000313" key="1">
    <source>
        <dbReference type="EMBL" id="RIV69364.1"/>
    </source>
</evidence>
<dbReference type="AlphaFoldDB" id="A0A418N5N4"/>
<proteinExistence type="predicted"/>
<reference evidence="2 4" key="2">
    <citation type="submission" date="2019-07" db="EMBL/GenBank/DDBJ databases">
        <title>Draft genome of two Muricauda strains isolated from deep sea.</title>
        <authorList>
            <person name="Sun C."/>
        </authorList>
    </citation>
    <scope>NUCLEOTIDE SEQUENCE [LARGE SCALE GENOMIC DNA]</scope>
    <source>
        <strain evidence="2 4">NH166</strain>
    </source>
</reference>
<dbReference type="RefSeq" id="WP_119641051.1">
    <property type="nucleotide sequence ID" value="NZ_QXFJ01000029.1"/>
</dbReference>
<dbReference type="Gene3D" id="3.40.630.30">
    <property type="match status" value="1"/>
</dbReference>
<dbReference type="EMBL" id="VNWL01000028">
    <property type="protein sequence ID" value="TXK01034.1"/>
    <property type="molecule type" value="Genomic_DNA"/>
</dbReference>
<reference evidence="1 3" key="1">
    <citation type="submission" date="2018-08" db="EMBL/GenBank/DDBJ databases">
        <title>Proposal of Muricauda 72 sp.nov. and Muricauda NH166 sp.nov., isolated from seawater.</title>
        <authorList>
            <person name="Cheng H."/>
            <person name="Wu Y.-H."/>
            <person name="Guo L.-L."/>
            <person name="Xu X.-W."/>
        </authorList>
    </citation>
    <scope>NUCLEOTIDE SEQUENCE [LARGE SCALE GENOMIC DNA]</scope>
    <source>
        <strain evidence="1 3">NH166</strain>
    </source>
</reference>
<dbReference type="Proteomes" id="UP000284189">
    <property type="component" value="Unassembled WGS sequence"/>
</dbReference>
<accession>A0A418N5N4</accession>
<evidence type="ECO:0000313" key="3">
    <source>
        <dbReference type="Proteomes" id="UP000284189"/>
    </source>
</evidence>
<dbReference type="InterPro" id="IPR016181">
    <property type="entry name" value="Acyl_CoA_acyltransferase"/>
</dbReference>
<dbReference type="SUPFAM" id="SSF55729">
    <property type="entry name" value="Acyl-CoA N-acyltransferases (Nat)"/>
    <property type="match status" value="1"/>
</dbReference>